<dbReference type="EMBL" id="CAKXZS010000014">
    <property type="protein sequence ID" value="CAH2399164.1"/>
    <property type="molecule type" value="Genomic_DNA"/>
</dbReference>
<dbReference type="RefSeq" id="WP_254024949.1">
    <property type="nucleotide sequence ID" value="NZ_CAKXZS010000014.1"/>
</dbReference>
<keyword evidence="2" id="KW-1185">Reference proteome</keyword>
<dbReference type="Proteomes" id="UP001152604">
    <property type="component" value="Unassembled WGS sequence"/>
</dbReference>
<evidence type="ECO:0000313" key="1">
    <source>
        <dbReference type="EMBL" id="CAH2399164.1"/>
    </source>
</evidence>
<gene>
    <name evidence="1" type="ORF">MES4922_210129</name>
</gene>
<organism evidence="1 2">
    <name type="scientific">Mesorhizobium ventifaucium</name>
    <dbReference type="NCBI Taxonomy" id="666020"/>
    <lineage>
        <taxon>Bacteria</taxon>
        <taxon>Pseudomonadati</taxon>
        <taxon>Pseudomonadota</taxon>
        <taxon>Alphaproteobacteria</taxon>
        <taxon>Hyphomicrobiales</taxon>
        <taxon>Phyllobacteriaceae</taxon>
        <taxon>Mesorhizobium</taxon>
    </lineage>
</organism>
<accession>A0ABM9DR69</accession>
<reference evidence="1" key="1">
    <citation type="submission" date="2022-03" db="EMBL/GenBank/DDBJ databases">
        <authorList>
            <person name="Brunel B."/>
        </authorList>
    </citation>
    <scope>NUCLEOTIDE SEQUENCE</scope>
    <source>
        <strain evidence="1">STM4922sample</strain>
    </source>
</reference>
<comment type="caution">
    <text evidence="1">The sequence shown here is derived from an EMBL/GenBank/DDBJ whole genome shotgun (WGS) entry which is preliminary data.</text>
</comment>
<sequence>MTGPLSTASRQLEELVDVTADWSVDLIRRAGADLADALDHAARRDIEGERDWRNLTTNGRFQS</sequence>
<name>A0ABM9DR69_9HYPH</name>
<proteinExistence type="predicted"/>
<evidence type="ECO:0000313" key="2">
    <source>
        <dbReference type="Proteomes" id="UP001152604"/>
    </source>
</evidence>
<protein>
    <submittedName>
        <fullName evidence="1">Uncharacterized protein</fullName>
    </submittedName>
</protein>